<feature type="transmembrane region" description="Helical" evidence="5">
    <location>
        <begin position="223"/>
        <end position="244"/>
    </location>
</feature>
<feature type="transmembrane region" description="Helical" evidence="5">
    <location>
        <begin position="50"/>
        <end position="70"/>
    </location>
</feature>
<evidence type="ECO:0000256" key="3">
    <source>
        <dbReference type="ARBA" id="ARBA00022989"/>
    </source>
</evidence>
<reference evidence="7" key="1">
    <citation type="journal article" date="2020" name="mSystems">
        <title>Genome- and Community-Level Interaction Insights into Carbon Utilization and Element Cycling Functions of Hydrothermarchaeota in Hydrothermal Sediment.</title>
        <authorList>
            <person name="Zhou Z."/>
            <person name="Liu Y."/>
            <person name="Xu W."/>
            <person name="Pan J."/>
            <person name="Luo Z.H."/>
            <person name="Li M."/>
        </authorList>
    </citation>
    <scope>NUCLEOTIDE SEQUENCE [LARGE SCALE GENOMIC DNA]</scope>
    <source>
        <strain evidence="7">SpSt-855</strain>
    </source>
</reference>
<keyword evidence="7" id="KW-0436">Ligase</keyword>
<feature type="transmembrane region" description="Helical" evidence="5">
    <location>
        <begin position="351"/>
        <end position="371"/>
    </location>
</feature>
<evidence type="ECO:0000313" key="7">
    <source>
        <dbReference type="EMBL" id="HGY95004.1"/>
    </source>
</evidence>
<keyword evidence="2 5" id="KW-0812">Transmembrane</keyword>
<name>A0A7V4XTM9_9BACT</name>
<organism evidence="7">
    <name type="scientific">Acidobacterium capsulatum</name>
    <dbReference type="NCBI Taxonomy" id="33075"/>
    <lineage>
        <taxon>Bacteria</taxon>
        <taxon>Pseudomonadati</taxon>
        <taxon>Acidobacteriota</taxon>
        <taxon>Terriglobia</taxon>
        <taxon>Terriglobales</taxon>
        <taxon>Acidobacteriaceae</taxon>
        <taxon>Acidobacterium</taxon>
    </lineage>
</organism>
<dbReference type="AlphaFoldDB" id="A0A7V4XTM9"/>
<evidence type="ECO:0000256" key="1">
    <source>
        <dbReference type="ARBA" id="ARBA00004141"/>
    </source>
</evidence>
<keyword evidence="3 5" id="KW-1133">Transmembrane helix</keyword>
<keyword evidence="4 5" id="KW-0472">Membrane</keyword>
<dbReference type="EMBL" id="DTKL01000062">
    <property type="protein sequence ID" value="HGY95004.1"/>
    <property type="molecule type" value="Genomic_DNA"/>
</dbReference>
<dbReference type="GO" id="GO:0016020">
    <property type="term" value="C:membrane"/>
    <property type="evidence" value="ECO:0007669"/>
    <property type="project" value="UniProtKB-SubCell"/>
</dbReference>
<proteinExistence type="predicted"/>
<comment type="subcellular location">
    <subcellularLocation>
        <location evidence="1">Membrane</location>
        <topology evidence="1">Multi-pass membrane protein</topology>
    </subcellularLocation>
</comment>
<feature type="transmembrane region" description="Helical" evidence="5">
    <location>
        <begin position="191"/>
        <end position="211"/>
    </location>
</feature>
<gene>
    <name evidence="7" type="ORF">ENW50_10040</name>
</gene>
<evidence type="ECO:0000259" key="6">
    <source>
        <dbReference type="Pfam" id="PF04932"/>
    </source>
</evidence>
<evidence type="ECO:0000256" key="2">
    <source>
        <dbReference type="ARBA" id="ARBA00022692"/>
    </source>
</evidence>
<feature type="domain" description="O-antigen ligase-related" evidence="6">
    <location>
        <begin position="235"/>
        <end position="367"/>
    </location>
</feature>
<feature type="transmembrane region" description="Helical" evidence="5">
    <location>
        <begin position="106"/>
        <end position="126"/>
    </location>
</feature>
<dbReference type="InterPro" id="IPR051533">
    <property type="entry name" value="WaaL-like"/>
</dbReference>
<sequence>MKLVILLPGLLACLALARRTVPQVLLDVYLPTILLLPMYFDLRLKHLPPLLFSETAILPIGIAMAALLASRRLTWQWSLTDIWIALFVILVGISESRQTNTHTGGLDIFSELTGAVLPYMAGRLLIEPYRLRTAFIRRFVVLLSFIAVVGLYEFKSGRSVTQALWKHVFPDEPIIWPQQMRWGFGRIAGPYAQSILCAMIFLIGLLFCMWLRRAYPQWGTRRFFAYLPLRIRTAIFAAMIAGLLMTQSRGPWLGAILAIAIVWVGRQRDTRRAAWKVTAAAVVLLAMSWGYANRYTSGTIAQAKNLEQQDAIYRRELLKNYIPIVKERPLIGWGITDYPVMHDQFSIDNEYLLLAVTQGLIGLALFVLINVENWRRMLRAMRWMTGPADRAFLFCLMGIMGGILATLTTVYLGMQVFYLFFLLTGWIHGLQPTDSVSGSEPEPALPYQPQRFRRVLA</sequence>
<dbReference type="GO" id="GO:0016874">
    <property type="term" value="F:ligase activity"/>
    <property type="evidence" value="ECO:0007669"/>
    <property type="project" value="UniProtKB-KW"/>
</dbReference>
<feature type="transmembrane region" description="Helical" evidence="5">
    <location>
        <begin position="77"/>
        <end position="94"/>
    </location>
</feature>
<dbReference type="InterPro" id="IPR007016">
    <property type="entry name" value="O-antigen_ligase-rel_domated"/>
</dbReference>
<feature type="transmembrane region" description="Helical" evidence="5">
    <location>
        <begin position="391"/>
        <end position="414"/>
    </location>
</feature>
<dbReference type="PANTHER" id="PTHR37422:SF13">
    <property type="entry name" value="LIPOPOLYSACCHARIDE BIOSYNTHESIS PROTEIN PA4999-RELATED"/>
    <property type="match status" value="1"/>
</dbReference>
<dbReference type="PANTHER" id="PTHR37422">
    <property type="entry name" value="TEICHURONIC ACID BIOSYNTHESIS PROTEIN TUAE"/>
    <property type="match status" value="1"/>
</dbReference>
<evidence type="ECO:0000256" key="4">
    <source>
        <dbReference type="ARBA" id="ARBA00023136"/>
    </source>
</evidence>
<feature type="transmembrane region" description="Helical" evidence="5">
    <location>
        <begin position="273"/>
        <end position="292"/>
    </location>
</feature>
<feature type="transmembrane region" description="Helical" evidence="5">
    <location>
        <begin position="135"/>
        <end position="152"/>
    </location>
</feature>
<comment type="caution">
    <text evidence="7">The sequence shown here is derived from an EMBL/GenBank/DDBJ whole genome shotgun (WGS) entry which is preliminary data.</text>
</comment>
<dbReference type="Pfam" id="PF04932">
    <property type="entry name" value="Wzy_C"/>
    <property type="match status" value="1"/>
</dbReference>
<feature type="transmembrane region" description="Helical" evidence="5">
    <location>
        <begin position="250"/>
        <end position="266"/>
    </location>
</feature>
<evidence type="ECO:0000256" key="5">
    <source>
        <dbReference type="SAM" id="Phobius"/>
    </source>
</evidence>
<protein>
    <submittedName>
        <fullName evidence="7">O-antigen ligase domain-containing protein</fullName>
    </submittedName>
</protein>
<accession>A0A7V4XTM9</accession>